<dbReference type="Proteomes" id="UP000076532">
    <property type="component" value="Unassembled WGS sequence"/>
</dbReference>
<evidence type="ECO:0000256" key="1">
    <source>
        <dbReference type="SAM" id="MobiDB-lite"/>
    </source>
</evidence>
<name>A0A165ZVV1_9AGAM</name>
<proteinExistence type="predicted"/>
<sequence>MADLNCTISQCDSLMAREHYLDIREQRLRSRFQEAKVLKWRLCGLLQDIPARERDLKAREAALQERLAGELSLLNKVATREGLVHTREVMANARQQDQDIRDRNISQLYARAVSRMRDMEHAWGYSGIGDEEEAEYEDGGSSEGSSTAKSLGDRLSAARFKSTAHFGTSEAIQDEGHAGTSKWQIPFALRTPPQTPKSRSRVLRRGSS</sequence>
<accession>A0A165ZVV1</accession>
<dbReference type="AlphaFoldDB" id="A0A165ZVV1"/>
<dbReference type="EMBL" id="KV417670">
    <property type="protein sequence ID" value="KZP10979.1"/>
    <property type="molecule type" value="Genomic_DNA"/>
</dbReference>
<feature type="region of interest" description="Disordered" evidence="1">
    <location>
        <begin position="133"/>
        <end position="208"/>
    </location>
</feature>
<gene>
    <name evidence="2" type="ORF">FIBSPDRAFT_899317</name>
</gene>
<protein>
    <submittedName>
        <fullName evidence="2">Uncharacterized protein</fullName>
    </submittedName>
</protein>
<organism evidence="2 3">
    <name type="scientific">Athelia psychrophila</name>
    <dbReference type="NCBI Taxonomy" id="1759441"/>
    <lineage>
        <taxon>Eukaryota</taxon>
        <taxon>Fungi</taxon>
        <taxon>Dikarya</taxon>
        <taxon>Basidiomycota</taxon>
        <taxon>Agaricomycotina</taxon>
        <taxon>Agaricomycetes</taxon>
        <taxon>Agaricomycetidae</taxon>
        <taxon>Atheliales</taxon>
        <taxon>Atheliaceae</taxon>
        <taxon>Athelia</taxon>
    </lineage>
</organism>
<keyword evidence="3" id="KW-1185">Reference proteome</keyword>
<evidence type="ECO:0000313" key="2">
    <source>
        <dbReference type="EMBL" id="KZP10979.1"/>
    </source>
</evidence>
<reference evidence="2 3" key="1">
    <citation type="journal article" date="2016" name="Mol. Biol. Evol.">
        <title>Comparative Genomics of Early-Diverging Mushroom-Forming Fungi Provides Insights into the Origins of Lignocellulose Decay Capabilities.</title>
        <authorList>
            <person name="Nagy L.G."/>
            <person name="Riley R."/>
            <person name="Tritt A."/>
            <person name="Adam C."/>
            <person name="Daum C."/>
            <person name="Floudas D."/>
            <person name="Sun H."/>
            <person name="Yadav J.S."/>
            <person name="Pangilinan J."/>
            <person name="Larsson K.H."/>
            <person name="Matsuura K."/>
            <person name="Barry K."/>
            <person name="Labutti K."/>
            <person name="Kuo R."/>
            <person name="Ohm R.A."/>
            <person name="Bhattacharya S.S."/>
            <person name="Shirouzu T."/>
            <person name="Yoshinaga Y."/>
            <person name="Martin F.M."/>
            <person name="Grigoriev I.V."/>
            <person name="Hibbett D.S."/>
        </authorList>
    </citation>
    <scope>NUCLEOTIDE SEQUENCE [LARGE SCALE GENOMIC DNA]</scope>
    <source>
        <strain evidence="2 3">CBS 109695</strain>
    </source>
</reference>
<evidence type="ECO:0000313" key="3">
    <source>
        <dbReference type="Proteomes" id="UP000076532"/>
    </source>
</evidence>
<feature type="compositionally biased region" description="Basic residues" evidence="1">
    <location>
        <begin position="198"/>
        <end position="208"/>
    </location>
</feature>